<dbReference type="EMBL" id="JAIWYP010000015">
    <property type="protein sequence ID" value="KAH3704858.1"/>
    <property type="molecule type" value="Genomic_DNA"/>
</dbReference>
<dbReference type="InterPro" id="IPR047801">
    <property type="entry name" value="Peptidase_C45"/>
</dbReference>
<dbReference type="Proteomes" id="UP000828390">
    <property type="component" value="Unassembled WGS sequence"/>
</dbReference>
<dbReference type="AlphaFoldDB" id="A0A9D3YT03"/>
<dbReference type="Pfam" id="PF03417">
    <property type="entry name" value="AAT"/>
    <property type="match status" value="1"/>
</dbReference>
<proteinExistence type="predicted"/>
<reference evidence="2" key="1">
    <citation type="journal article" date="2019" name="bioRxiv">
        <title>The Genome of the Zebra Mussel, Dreissena polymorpha: A Resource for Invasive Species Research.</title>
        <authorList>
            <person name="McCartney M.A."/>
            <person name="Auch B."/>
            <person name="Kono T."/>
            <person name="Mallez S."/>
            <person name="Zhang Y."/>
            <person name="Obille A."/>
            <person name="Becker A."/>
            <person name="Abrahante J.E."/>
            <person name="Garbe J."/>
            <person name="Badalamenti J.P."/>
            <person name="Herman A."/>
            <person name="Mangelson H."/>
            <person name="Liachko I."/>
            <person name="Sullivan S."/>
            <person name="Sone E.D."/>
            <person name="Koren S."/>
            <person name="Silverstein K.A.T."/>
            <person name="Beckman K.B."/>
            <person name="Gohl D.M."/>
        </authorList>
    </citation>
    <scope>NUCLEOTIDE SEQUENCE</scope>
    <source>
        <strain evidence="2">Duluth1</strain>
        <tissue evidence="2">Whole animal</tissue>
    </source>
</reference>
<protein>
    <recommendedName>
        <fullName evidence="1">Peptidase C45 hydrolase domain-containing protein</fullName>
    </recommendedName>
</protein>
<feature type="domain" description="Peptidase C45 hydrolase" evidence="1">
    <location>
        <begin position="120"/>
        <end position="382"/>
    </location>
</feature>
<dbReference type="OrthoDB" id="189997at2759"/>
<evidence type="ECO:0000313" key="2">
    <source>
        <dbReference type="EMBL" id="KAH3704858.1"/>
    </source>
</evidence>
<gene>
    <name evidence="2" type="ORF">DPMN_079919</name>
</gene>
<dbReference type="Gene3D" id="3.60.60.10">
    <property type="entry name" value="Penicillin V Acylase, Chain A"/>
    <property type="match status" value="1"/>
</dbReference>
<evidence type="ECO:0000259" key="1">
    <source>
        <dbReference type="Pfam" id="PF03417"/>
    </source>
</evidence>
<reference evidence="2" key="2">
    <citation type="submission" date="2020-11" db="EMBL/GenBank/DDBJ databases">
        <authorList>
            <person name="McCartney M.A."/>
            <person name="Auch B."/>
            <person name="Kono T."/>
            <person name="Mallez S."/>
            <person name="Becker A."/>
            <person name="Gohl D.M."/>
            <person name="Silverstein K.A.T."/>
            <person name="Koren S."/>
            <person name="Bechman K.B."/>
            <person name="Herman A."/>
            <person name="Abrahante J.E."/>
            <person name="Garbe J."/>
        </authorList>
    </citation>
    <scope>NUCLEOTIDE SEQUENCE</scope>
    <source>
        <strain evidence="2">Duluth1</strain>
        <tissue evidence="2">Whole animal</tissue>
    </source>
</reference>
<sequence>MSIGRFTVNAASHFAAGYQIGKHFKSSYENTFQTAPFKVLKSFYETAEGKTFVDRCVSASEKCYPGIMQEIRGYSEGSGLPLENFLLHSISSEIWLVYRPQTFSAQGASDTGQRCTDVQVNTPECRMIAHNEDWIKEYAGKCFVVDVTINKNEIAQEFDESTKKVDDVMTSLTEIQRTIFQRNERFISYVTPGDLPGFNFAMNKHFVITINSQLPVQTNTGAVPVEVLLRALLACETIDECVAVMKNEPVGCCYGINVNIASIHTDDMWSLEVYTDKDGSSVLLSALPMQPAGSPHYVHANHYKYTQGVKEQNYPHSIDRARVAQSLVPPTDMAGICDILGDTSHPEHPIYREPTQMRSATLATAVFDLYRKEMHVFNANPKTNKPLFVVPFLT</sequence>
<keyword evidence="3" id="KW-1185">Reference proteome</keyword>
<comment type="caution">
    <text evidence="2">The sequence shown here is derived from an EMBL/GenBank/DDBJ whole genome shotgun (WGS) entry which is preliminary data.</text>
</comment>
<name>A0A9D3YT03_DREPO</name>
<dbReference type="PANTHER" id="PTHR34180">
    <property type="entry name" value="PEPTIDASE C45"/>
    <property type="match status" value="1"/>
</dbReference>
<dbReference type="PANTHER" id="PTHR34180:SF1">
    <property type="entry name" value="BETA-ALANYL-DOPAMINE_CARCININE HYDROLASE"/>
    <property type="match status" value="1"/>
</dbReference>
<dbReference type="InterPro" id="IPR005079">
    <property type="entry name" value="Peptidase_C45_hydrolase"/>
</dbReference>
<evidence type="ECO:0000313" key="3">
    <source>
        <dbReference type="Proteomes" id="UP000828390"/>
    </source>
</evidence>
<accession>A0A9D3YT03</accession>
<dbReference type="InterPro" id="IPR047794">
    <property type="entry name" value="C45_proenzyme-like"/>
</dbReference>
<dbReference type="NCBIfam" id="NF040521">
    <property type="entry name" value="C45_proenzyme"/>
    <property type="match status" value="1"/>
</dbReference>
<organism evidence="2 3">
    <name type="scientific">Dreissena polymorpha</name>
    <name type="common">Zebra mussel</name>
    <name type="synonym">Mytilus polymorpha</name>
    <dbReference type="NCBI Taxonomy" id="45954"/>
    <lineage>
        <taxon>Eukaryota</taxon>
        <taxon>Metazoa</taxon>
        <taxon>Spiralia</taxon>
        <taxon>Lophotrochozoa</taxon>
        <taxon>Mollusca</taxon>
        <taxon>Bivalvia</taxon>
        <taxon>Autobranchia</taxon>
        <taxon>Heteroconchia</taxon>
        <taxon>Euheterodonta</taxon>
        <taxon>Imparidentia</taxon>
        <taxon>Neoheterodontei</taxon>
        <taxon>Myida</taxon>
        <taxon>Dreissenoidea</taxon>
        <taxon>Dreissenidae</taxon>
        <taxon>Dreissena</taxon>
    </lineage>
</organism>